<accession>A0AAW1D4Z3</accession>
<dbReference type="GO" id="GO:0005737">
    <property type="term" value="C:cytoplasm"/>
    <property type="evidence" value="ECO:0007669"/>
    <property type="project" value="TreeGrafter"/>
</dbReference>
<evidence type="ECO:0000256" key="10">
    <source>
        <dbReference type="PIRSR" id="PIRSR602129-50"/>
    </source>
</evidence>
<evidence type="ECO:0000256" key="11">
    <source>
        <dbReference type="RuleBase" id="RU000382"/>
    </source>
</evidence>
<dbReference type="GO" id="GO:0030170">
    <property type="term" value="F:pyridoxal phosphate binding"/>
    <property type="evidence" value="ECO:0007669"/>
    <property type="project" value="InterPro"/>
</dbReference>
<dbReference type="Pfam" id="PF00282">
    <property type="entry name" value="Pyridoxal_deC"/>
    <property type="match status" value="1"/>
</dbReference>
<dbReference type="PRINTS" id="PR00800">
    <property type="entry name" value="YHDCRBOXLASE"/>
</dbReference>
<evidence type="ECO:0000313" key="12">
    <source>
        <dbReference type="EMBL" id="KAK9503634.1"/>
    </source>
</evidence>
<feature type="modified residue" description="N6-(pyridoxal phosphate)lysine" evidence="10">
    <location>
        <position position="304"/>
    </location>
</feature>
<keyword evidence="6" id="KW-0210">Decarboxylase</keyword>
<evidence type="ECO:0000256" key="4">
    <source>
        <dbReference type="ARBA" id="ARBA00012320"/>
    </source>
</evidence>
<dbReference type="AlphaFoldDB" id="A0AAW1D4Z3"/>
<dbReference type="InterPro" id="IPR015424">
    <property type="entry name" value="PyrdxlP-dep_Trfase"/>
</dbReference>
<dbReference type="GO" id="GO:0004398">
    <property type="term" value="F:histidine decarboxylase activity"/>
    <property type="evidence" value="ECO:0007669"/>
    <property type="project" value="UniProtKB-EC"/>
</dbReference>
<dbReference type="PROSITE" id="PS00392">
    <property type="entry name" value="DDC_GAD_HDC_YDC"/>
    <property type="match status" value="1"/>
</dbReference>
<dbReference type="GO" id="GO:0006548">
    <property type="term" value="P:L-histidine catabolic process"/>
    <property type="evidence" value="ECO:0007669"/>
    <property type="project" value="TreeGrafter"/>
</dbReference>
<dbReference type="GO" id="GO:0042423">
    <property type="term" value="P:catecholamine biosynthetic process"/>
    <property type="evidence" value="ECO:0007669"/>
    <property type="project" value="UniProtKB-KW"/>
</dbReference>
<dbReference type="PANTHER" id="PTHR11999">
    <property type="entry name" value="GROUP II PYRIDOXAL-5-PHOSPHATE DECARBOXYLASE"/>
    <property type="match status" value="1"/>
</dbReference>
<evidence type="ECO:0000256" key="6">
    <source>
        <dbReference type="ARBA" id="ARBA00022793"/>
    </source>
</evidence>
<evidence type="ECO:0000256" key="7">
    <source>
        <dbReference type="ARBA" id="ARBA00022898"/>
    </source>
</evidence>
<comment type="subunit">
    <text evidence="3">Homodimer.</text>
</comment>
<evidence type="ECO:0000256" key="9">
    <source>
        <dbReference type="ARBA" id="ARBA00039946"/>
    </source>
</evidence>
<dbReference type="InterPro" id="IPR010977">
    <property type="entry name" value="Aromatic_deC"/>
</dbReference>
<comment type="cofactor">
    <cofactor evidence="1 10 11">
        <name>pyridoxal 5'-phosphate</name>
        <dbReference type="ChEBI" id="CHEBI:597326"/>
    </cofactor>
</comment>
<dbReference type="InterPro" id="IPR021115">
    <property type="entry name" value="Pyridoxal-P_BS"/>
</dbReference>
<evidence type="ECO:0000313" key="13">
    <source>
        <dbReference type="Proteomes" id="UP001461498"/>
    </source>
</evidence>
<dbReference type="FunFam" id="1.20.1340.10:FF:000001">
    <property type="entry name" value="Histidine decarboxylase"/>
    <property type="match status" value="1"/>
</dbReference>
<keyword evidence="7 10" id="KW-0663">Pyridoxal phosphate</keyword>
<dbReference type="PANTHER" id="PTHR11999:SF68">
    <property type="entry name" value="HISTIDINE DECARBOXYLASE"/>
    <property type="match status" value="1"/>
</dbReference>
<comment type="caution">
    <text evidence="12">The sequence shown here is derived from an EMBL/GenBank/DDBJ whole genome shotgun (WGS) entry which is preliminary data.</text>
</comment>
<keyword evidence="8 11" id="KW-0456">Lyase</keyword>
<dbReference type="Gene3D" id="3.90.1150.10">
    <property type="entry name" value="Aspartate Aminotransferase, domain 1"/>
    <property type="match status" value="1"/>
</dbReference>
<dbReference type="SUPFAM" id="SSF53383">
    <property type="entry name" value="PLP-dependent transferases"/>
    <property type="match status" value="1"/>
</dbReference>
<dbReference type="EC" id="4.1.1.22" evidence="4"/>
<sequence>MDAEEYRKRGKELVDYIADYLEHIRERKVFPDVKPGYIRSLLPSDPPTEGESWQDIMNDIDNVVMPGTTHWQSPHMHAYFPALNSYPSLLGEMLSDAINCIGFTWASSPACTELEITVMDWLGKMLGLPAAFLHSESNGRGGGVLQTTASEATFVALLAARTEAIRRYKESFDDLEDAEINSRLVAYCSDQAHSSVEKAGLIGLVKMRYLESDESLSLQGHKLIEAINKDRQQGLIPFFLCATLGTTGACAFDNLQSLGPVCKQENLWLHVDAAYAGTAFICPEFRHWLTGIENADSMAFNPSKWMMVHFDCTAMWVRNSRALHRTFNVDPLYLQHENSGLAVDFMHWQIPLSRRFRSLKLWCVIRNYGISGLQKHIREGVRLAQKFESFVQSDNRFEIPAKRHLGLVVFRLCGDNILTENLLKKLNSRGNLHCVPASLKGKYVIRFTVTSPRTTVDDILKDWIEIKTIATAILAEDEKNKPKEKPNLAVSIRTHISELAA</sequence>
<name>A0AAW1D4Z3_9HEMI</name>
<protein>
    <recommendedName>
        <fullName evidence="9">Histidine decarboxylase</fullName>
        <ecNumber evidence="4">4.1.1.22</ecNumber>
    </recommendedName>
</protein>
<gene>
    <name evidence="12" type="ORF">O3M35_010154</name>
</gene>
<dbReference type="InterPro" id="IPR015422">
    <property type="entry name" value="PyrdxlP-dep_Trfase_small"/>
</dbReference>
<dbReference type="FunFam" id="3.40.640.10:FF:000025">
    <property type="entry name" value="Histidine decarboxylase"/>
    <property type="match status" value="1"/>
</dbReference>
<dbReference type="FunFam" id="3.90.1150.10:FF:000018">
    <property type="entry name" value="Histidine decarboxylase"/>
    <property type="match status" value="1"/>
</dbReference>
<comment type="similarity">
    <text evidence="2 11">Belongs to the group II decarboxylase family.</text>
</comment>
<evidence type="ECO:0000256" key="2">
    <source>
        <dbReference type="ARBA" id="ARBA00009533"/>
    </source>
</evidence>
<evidence type="ECO:0000256" key="3">
    <source>
        <dbReference type="ARBA" id="ARBA00011738"/>
    </source>
</evidence>
<dbReference type="Gene3D" id="3.40.640.10">
    <property type="entry name" value="Type I PLP-dependent aspartate aminotransferase-like (Major domain)"/>
    <property type="match status" value="1"/>
</dbReference>
<keyword evidence="13" id="KW-1185">Reference proteome</keyword>
<dbReference type="CDD" id="cd06450">
    <property type="entry name" value="DOPA_deC_like"/>
    <property type="match status" value="1"/>
</dbReference>
<proteinExistence type="inferred from homology"/>
<evidence type="ECO:0000256" key="5">
    <source>
        <dbReference type="ARBA" id="ARBA00022584"/>
    </source>
</evidence>
<keyword evidence="5" id="KW-0127">Catecholamine biosynthesis</keyword>
<organism evidence="12 13">
    <name type="scientific">Rhynocoris fuscipes</name>
    <dbReference type="NCBI Taxonomy" id="488301"/>
    <lineage>
        <taxon>Eukaryota</taxon>
        <taxon>Metazoa</taxon>
        <taxon>Ecdysozoa</taxon>
        <taxon>Arthropoda</taxon>
        <taxon>Hexapoda</taxon>
        <taxon>Insecta</taxon>
        <taxon>Pterygota</taxon>
        <taxon>Neoptera</taxon>
        <taxon>Paraneoptera</taxon>
        <taxon>Hemiptera</taxon>
        <taxon>Heteroptera</taxon>
        <taxon>Panheteroptera</taxon>
        <taxon>Cimicomorpha</taxon>
        <taxon>Reduviidae</taxon>
        <taxon>Harpactorinae</taxon>
        <taxon>Harpactorini</taxon>
        <taxon>Rhynocoris</taxon>
    </lineage>
</organism>
<dbReference type="GO" id="GO:0001694">
    <property type="term" value="P:histamine biosynthetic process"/>
    <property type="evidence" value="ECO:0007669"/>
    <property type="project" value="TreeGrafter"/>
</dbReference>
<dbReference type="Proteomes" id="UP001461498">
    <property type="component" value="Unassembled WGS sequence"/>
</dbReference>
<dbReference type="InterPro" id="IPR015421">
    <property type="entry name" value="PyrdxlP-dep_Trfase_major"/>
</dbReference>
<dbReference type="EMBL" id="JAPXFL010000007">
    <property type="protein sequence ID" value="KAK9503634.1"/>
    <property type="molecule type" value="Genomic_DNA"/>
</dbReference>
<dbReference type="InterPro" id="IPR002129">
    <property type="entry name" value="PyrdxlP-dep_de-COase"/>
</dbReference>
<evidence type="ECO:0000256" key="8">
    <source>
        <dbReference type="ARBA" id="ARBA00023239"/>
    </source>
</evidence>
<reference evidence="12 13" key="1">
    <citation type="submission" date="2022-12" db="EMBL/GenBank/DDBJ databases">
        <title>Chromosome-level genome assembly of true bugs.</title>
        <authorList>
            <person name="Ma L."/>
            <person name="Li H."/>
        </authorList>
    </citation>
    <scope>NUCLEOTIDE SEQUENCE [LARGE SCALE GENOMIC DNA]</scope>
    <source>
        <strain evidence="12">Lab_2022b</strain>
    </source>
</reference>
<evidence type="ECO:0000256" key="1">
    <source>
        <dbReference type="ARBA" id="ARBA00001933"/>
    </source>
</evidence>
<dbReference type="Gene3D" id="1.20.1340.10">
    <property type="entry name" value="dopa decarboxylase, N-terminal domain"/>
    <property type="match status" value="1"/>
</dbReference>